<evidence type="ECO:0000313" key="4">
    <source>
        <dbReference type="Proteomes" id="UP001597205"/>
    </source>
</evidence>
<evidence type="ECO:0000313" key="3">
    <source>
        <dbReference type="EMBL" id="MFD1167245.1"/>
    </source>
</evidence>
<dbReference type="RefSeq" id="WP_138091201.1">
    <property type="nucleotide sequence ID" value="NZ_JBHTKY010000034.1"/>
</dbReference>
<feature type="chain" id="PRO_5046990851" evidence="1">
    <location>
        <begin position="21"/>
        <end position="126"/>
    </location>
</feature>
<proteinExistence type="predicted"/>
<organism evidence="3 4">
    <name type="scientific">Sphingobacterium daejeonense</name>
    <dbReference type="NCBI Taxonomy" id="371142"/>
    <lineage>
        <taxon>Bacteria</taxon>
        <taxon>Pseudomonadati</taxon>
        <taxon>Bacteroidota</taxon>
        <taxon>Sphingobacteriia</taxon>
        <taxon>Sphingobacteriales</taxon>
        <taxon>Sphingobacteriaceae</taxon>
        <taxon>Sphingobacterium</taxon>
    </lineage>
</organism>
<feature type="signal peptide" evidence="1">
    <location>
        <begin position="1"/>
        <end position="20"/>
    </location>
</feature>
<dbReference type="Pfam" id="PF08308">
    <property type="entry name" value="PEGA"/>
    <property type="match status" value="1"/>
</dbReference>
<gene>
    <name evidence="3" type="ORF">ACFQ2C_16715</name>
</gene>
<comment type="caution">
    <text evidence="3">The sequence shown here is derived from an EMBL/GenBank/DDBJ whole genome shotgun (WGS) entry which is preliminary data.</text>
</comment>
<keyword evidence="4" id="KW-1185">Reference proteome</keyword>
<dbReference type="Proteomes" id="UP001597205">
    <property type="component" value="Unassembled WGS sequence"/>
</dbReference>
<feature type="domain" description="PEGA" evidence="2">
    <location>
        <begin position="29"/>
        <end position="75"/>
    </location>
</feature>
<sequence>MKTKISIALASILLLTTSCATVFTGSKQSVLIKSNPSGALIEVNGVEQGTTPANIELKKGFSGQIITLTKEGFKSHTFTPATTFNPVTVVNLLFLPGFIIDAATGAMMKYDPIFYEINLKPEDQQL</sequence>
<keyword evidence="1" id="KW-0732">Signal</keyword>
<dbReference type="PROSITE" id="PS51257">
    <property type="entry name" value="PROKAR_LIPOPROTEIN"/>
    <property type="match status" value="1"/>
</dbReference>
<accession>A0ABW3RQB2</accession>
<evidence type="ECO:0000259" key="2">
    <source>
        <dbReference type="Pfam" id="PF08308"/>
    </source>
</evidence>
<evidence type="ECO:0000256" key="1">
    <source>
        <dbReference type="SAM" id="SignalP"/>
    </source>
</evidence>
<name>A0ABW3RQB2_9SPHI</name>
<reference evidence="4" key="1">
    <citation type="journal article" date="2019" name="Int. J. Syst. Evol. Microbiol.">
        <title>The Global Catalogue of Microorganisms (GCM) 10K type strain sequencing project: providing services to taxonomists for standard genome sequencing and annotation.</title>
        <authorList>
            <consortium name="The Broad Institute Genomics Platform"/>
            <consortium name="The Broad Institute Genome Sequencing Center for Infectious Disease"/>
            <person name="Wu L."/>
            <person name="Ma J."/>
        </authorList>
    </citation>
    <scope>NUCLEOTIDE SEQUENCE [LARGE SCALE GENOMIC DNA]</scope>
    <source>
        <strain evidence="4">CCUG 52468</strain>
    </source>
</reference>
<dbReference type="EMBL" id="JBHTKY010000034">
    <property type="protein sequence ID" value="MFD1167245.1"/>
    <property type="molecule type" value="Genomic_DNA"/>
</dbReference>
<dbReference type="InterPro" id="IPR013229">
    <property type="entry name" value="PEGA"/>
</dbReference>
<protein>
    <submittedName>
        <fullName evidence="3">PEGA domain-containing protein</fullName>
    </submittedName>
</protein>